<dbReference type="EMBL" id="CP063231">
    <property type="protein sequence ID" value="URL57685.1"/>
    <property type="molecule type" value="Genomic_DNA"/>
</dbReference>
<gene>
    <name evidence="4" type="ORF">IM816_13795</name>
</gene>
<feature type="compositionally biased region" description="Pro residues" evidence="1">
    <location>
        <begin position="336"/>
        <end position="346"/>
    </location>
</feature>
<dbReference type="CDD" id="cd07341">
    <property type="entry name" value="M56_BlaR1_MecR1_like"/>
    <property type="match status" value="1"/>
</dbReference>
<feature type="transmembrane region" description="Helical" evidence="2">
    <location>
        <begin position="12"/>
        <end position="32"/>
    </location>
</feature>
<accession>A0ABY4T0Q6</accession>
<feature type="transmembrane region" description="Helical" evidence="2">
    <location>
        <begin position="44"/>
        <end position="62"/>
    </location>
</feature>
<dbReference type="InterPro" id="IPR008756">
    <property type="entry name" value="Peptidase_M56"/>
</dbReference>
<dbReference type="Proteomes" id="UP001056681">
    <property type="component" value="Chromosome"/>
</dbReference>
<sequence length="587" mass="62464">MDALIDTVLSRLAYASLQAVLLGALVGVACRFIPSLSAAARSALWWLLGAQLLIGLLAPSPVTLPLLPPAVTTTVVVTAPVIVTAAPDASDVATSTFSWAALLLAAWAAAVLAQWIVAARRGYRLVGIVKRALPHDDVRVETLCARRARELGLRRSPRLKVSDEVDSPQVAGLWRPTILLPLDDRLNDDELDMALMHELAHVRRGDLLLGWVPVLARSLFFFHPIVHLATREYALCREAACDALVVARGRQAPQTYGRLLLRLGIAPHPHHALPGASPTFRTLKRRLDMLGNATDAPHRALTVAIFAVLTVVGVTPWRVVAAEQGTKRTGVFASPSPAPAPSPAAPAEPAAPAAPAAPAPHPNLSPTPAAPAAPLAARPAGPPPAPPAPPMTSSFFTGDWNSDGNQAFVFFSNDIQVMNGSNADVRRAAAQKKGSGDFAWYQDGKQAWIVRDPAYVKRIHDVYARSSKAADVTAASAEKQASIAQRQAMLNEQMAKLAERQAELAVKQSDPSGPHDPSAYAAGHAAIGKEQAEIGRQLAELDSQNAAEGKLMADRNRRQAEESRKAAQEVSAIMAQAIRDHAAEPAR</sequence>
<feature type="transmembrane region" description="Helical" evidence="2">
    <location>
        <begin position="97"/>
        <end position="118"/>
    </location>
</feature>
<evidence type="ECO:0000313" key="5">
    <source>
        <dbReference type="Proteomes" id="UP001056681"/>
    </source>
</evidence>
<evidence type="ECO:0000313" key="4">
    <source>
        <dbReference type="EMBL" id="URL57685.1"/>
    </source>
</evidence>
<evidence type="ECO:0000256" key="2">
    <source>
        <dbReference type="SAM" id="Phobius"/>
    </source>
</evidence>
<keyword evidence="2" id="KW-1133">Transmembrane helix</keyword>
<dbReference type="InterPro" id="IPR052173">
    <property type="entry name" value="Beta-lactam_resp_regulator"/>
</dbReference>
<feature type="compositionally biased region" description="Pro residues" evidence="1">
    <location>
        <begin position="355"/>
        <end position="371"/>
    </location>
</feature>
<protein>
    <submittedName>
        <fullName evidence="4">Peptidase M56</fullName>
    </submittedName>
</protein>
<feature type="region of interest" description="Disordered" evidence="1">
    <location>
        <begin position="543"/>
        <end position="569"/>
    </location>
</feature>
<organism evidence="4 5">
    <name type="scientific">Luteibacter flocculans</name>
    <dbReference type="NCBI Taxonomy" id="2780091"/>
    <lineage>
        <taxon>Bacteria</taxon>
        <taxon>Pseudomonadati</taxon>
        <taxon>Pseudomonadota</taxon>
        <taxon>Gammaproteobacteria</taxon>
        <taxon>Lysobacterales</taxon>
        <taxon>Rhodanobacteraceae</taxon>
        <taxon>Luteibacter</taxon>
    </lineage>
</organism>
<proteinExistence type="predicted"/>
<evidence type="ECO:0000256" key="1">
    <source>
        <dbReference type="SAM" id="MobiDB-lite"/>
    </source>
</evidence>
<dbReference type="PANTHER" id="PTHR34978:SF3">
    <property type="entry name" value="SLR0241 PROTEIN"/>
    <property type="match status" value="1"/>
</dbReference>
<name>A0ABY4T0Q6_9GAMM</name>
<keyword evidence="5" id="KW-1185">Reference proteome</keyword>
<keyword evidence="2" id="KW-0472">Membrane</keyword>
<reference evidence="4" key="1">
    <citation type="submission" date="2020-10" db="EMBL/GenBank/DDBJ databases">
        <title>Whole-genome sequence of Luteibacter sp. EIF3.</title>
        <authorList>
            <person name="Friedrich I."/>
            <person name="Hertel R."/>
            <person name="Daniel R."/>
        </authorList>
    </citation>
    <scope>NUCLEOTIDE SEQUENCE</scope>
    <source>
        <strain evidence="4">EIF3</strain>
    </source>
</reference>
<evidence type="ECO:0000259" key="3">
    <source>
        <dbReference type="Pfam" id="PF05569"/>
    </source>
</evidence>
<feature type="region of interest" description="Disordered" evidence="1">
    <location>
        <begin position="329"/>
        <end position="397"/>
    </location>
</feature>
<feature type="compositionally biased region" description="Pro residues" evidence="1">
    <location>
        <begin position="380"/>
        <end position="390"/>
    </location>
</feature>
<feature type="compositionally biased region" description="Basic and acidic residues" evidence="1">
    <location>
        <begin position="551"/>
        <end position="567"/>
    </location>
</feature>
<dbReference type="RefSeq" id="WP_250338515.1">
    <property type="nucleotide sequence ID" value="NZ_CP063231.1"/>
</dbReference>
<keyword evidence="2" id="KW-0812">Transmembrane</keyword>
<dbReference type="PANTHER" id="PTHR34978">
    <property type="entry name" value="POSSIBLE SENSOR-TRANSDUCER PROTEIN BLAR"/>
    <property type="match status" value="1"/>
</dbReference>
<feature type="domain" description="Peptidase M56" evidence="3">
    <location>
        <begin position="14"/>
        <end position="290"/>
    </location>
</feature>
<dbReference type="Pfam" id="PF05569">
    <property type="entry name" value="Peptidase_M56"/>
    <property type="match status" value="1"/>
</dbReference>